<evidence type="ECO:0000259" key="3">
    <source>
        <dbReference type="Pfam" id="PF10373"/>
    </source>
</evidence>
<feature type="non-terminal residue" evidence="6">
    <location>
        <position position="589"/>
    </location>
</feature>
<dbReference type="SUPFAM" id="SSF48452">
    <property type="entry name" value="TPR-like"/>
    <property type="match status" value="1"/>
</dbReference>
<feature type="compositionally biased region" description="Polar residues" evidence="2">
    <location>
        <begin position="391"/>
        <end position="414"/>
    </location>
</feature>
<dbReference type="Pfam" id="PF10374">
    <property type="entry name" value="EST1"/>
    <property type="match status" value="1"/>
</dbReference>
<dbReference type="InterPro" id="IPR011990">
    <property type="entry name" value="TPR-like_helical_dom_sf"/>
</dbReference>
<feature type="domain" description="Telomerase activating protein Est1-like N-terminal" evidence="4">
    <location>
        <begin position="28"/>
        <end position="140"/>
    </location>
</feature>
<dbReference type="InterPro" id="IPR019458">
    <property type="entry name" value="Est1-like_N"/>
</dbReference>
<dbReference type="RefSeq" id="XP_006821253.1">
    <property type="nucleotide sequence ID" value="XM_006821190.1"/>
</dbReference>
<reference evidence="6" key="1">
    <citation type="submission" date="2025-08" db="UniProtKB">
        <authorList>
            <consortium name="RefSeq"/>
        </authorList>
    </citation>
    <scope>IDENTIFICATION</scope>
    <source>
        <tissue evidence="6">Testes</tissue>
    </source>
</reference>
<evidence type="ECO:0000256" key="1">
    <source>
        <dbReference type="ARBA" id="ARBA00023161"/>
    </source>
</evidence>
<proteinExistence type="predicted"/>
<evidence type="ECO:0000256" key="2">
    <source>
        <dbReference type="SAM" id="MobiDB-lite"/>
    </source>
</evidence>
<feature type="region of interest" description="Disordered" evidence="2">
    <location>
        <begin position="377"/>
        <end position="493"/>
    </location>
</feature>
<evidence type="ECO:0000313" key="6">
    <source>
        <dbReference type="RefSeq" id="XP_006821253.1"/>
    </source>
</evidence>
<organism evidence="5 6">
    <name type="scientific">Saccoglossus kowalevskii</name>
    <name type="common">Acorn worm</name>
    <dbReference type="NCBI Taxonomy" id="10224"/>
    <lineage>
        <taxon>Eukaryota</taxon>
        <taxon>Metazoa</taxon>
        <taxon>Hemichordata</taxon>
        <taxon>Enteropneusta</taxon>
        <taxon>Harrimaniidae</taxon>
        <taxon>Saccoglossus</taxon>
    </lineage>
</organism>
<name>A0ABM0MML2_SACKO</name>
<dbReference type="InterPro" id="IPR045153">
    <property type="entry name" value="Est1/Ebs1-like"/>
</dbReference>
<accession>A0ABM0MML2</accession>
<protein>
    <submittedName>
        <fullName evidence="6">Protein SMG5-like</fullName>
    </submittedName>
</protein>
<dbReference type="InterPro" id="IPR018834">
    <property type="entry name" value="DNA/RNA-bd_Est1-type"/>
</dbReference>
<gene>
    <name evidence="6" type="primary">LOC102809055</name>
</gene>
<evidence type="ECO:0000259" key="4">
    <source>
        <dbReference type="Pfam" id="PF10374"/>
    </source>
</evidence>
<dbReference type="Proteomes" id="UP000694865">
    <property type="component" value="Unplaced"/>
</dbReference>
<feature type="compositionally biased region" description="Acidic residues" evidence="2">
    <location>
        <begin position="440"/>
        <end position="451"/>
    </location>
</feature>
<keyword evidence="1" id="KW-0866">Nonsense-mediated mRNA decay</keyword>
<sequence>METIAVRNRLKDLCERMMFLNPENYGRKAEELLWRKVFYDVIQLIKQNRKHVRGGSSLECAYRTHLSSAVGYYHHLLNKVQIEFNINVDGVVDWIHVTDSQTHTDKKENKKPVDPKAVEWAKNCCHHCLVYLGDLARYQQDQDGYRSTVLSQRYYHQALLWNADIGMPHNQLGTLSGNRHQSCDAAYHYMRCLMTFSPFDGAHANLQRLLEKNRRRYKELPQSDLRDLPPDLQRPKDIKKLLIEFMYLLDILQPDSTASTAEISEVCQRVLHDFNLCMYYTHSNGDQPIMPSIRGAEDDKEQFIPDDLVFKIVVMCLITIYRLQETGSEQVSASIAFTLALFSHVLNHLNSRIQSSLYDMEHPLAIIDSNDKDDSVLLCSSGHESEEDDQLTPQSTGTITPGNSQDVTYGNNSLKNRKKPQTKRVRAIHKLRRQRRGLEDDLDLSEGEEDLGSSQSDYSDSDSELSADDVLVSDSDSEDESLMESQELTPGFASRTHLLSDNHYQEPSKEDISNNVSLTNNLKDMSNQLFSQNPSASFLRRNIRLAPTFDAYVLDAKAQGESKTSEVAIEDGDRGEPTKVITEDPEDDE</sequence>
<dbReference type="GeneID" id="102809055"/>
<dbReference type="PANTHER" id="PTHR15696:SF7">
    <property type="entry name" value="NONSENSE-MEDIATED MRNA DECAY FACTOR"/>
    <property type="match status" value="1"/>
</dbReference>
<dbReference type="PANTHER" id="PTHR15696">
    <property type="entry name" value="SMG-7 SUPPRESSOR WITH MORPHOLOGICAL EFFECT ON GENITALIA PROTEIN 7"/>
    <property type="match status" value="1"/>
</dbReference>
<feature type="compositionally biased region" description="Basic residues" evidence="2">
    <location>
        <begin position="415"/>
        <end position="435"/>
    </location>
</feature>
<evidence type="ECO:0000313" key="5">
    <source>
        <dbReference type="Proteomes" id="UP000694865"/>
    </source>
</evidence>
<feature type="region of interest" description="Disordered" evidence="2">
    <location>
        <begin position="557"/>
        <end position="589"/>
    </location>
</feature>
<dbReference type="Pfam" id="PF10373">
    <property type="entry name" value="EST1_DNA_bind"/>
    <property type="match status" value="1"/>
</dbReference>
<dbReference type="Gene3D" id="1.25.40.10">
    <property type="entry name" value="Tetratricopeptide repeat domain"/>
    <property type="match status" value="1"/>
</dbReference>
<feature type="domain" description="DNA/RNA-binding" evidence="3">
    <location>
        <begin position="151"/>
        <end position="361"/>
    </location>
</feature>
<keyword evidence="5" id="KW-1185">Reference proteome</keyword>